<dbReference type="AlphaFoldDB" id="A0A1M7YA37"/>
<dbReference type="RefSeq" id="WP_073614155.1">
    <property type="nucleotide sequence ID" value="NZ_FRFE01000013.1"/>
</dbReference>
<dbReference type="EMBL" id="FRFE01000013">
    <property type="protein sequence ID" value="SHO49398.1"/>
    <property type="molecule type" value="Genomic_DNA"/>
</dbReference>
<proteinExistence type="predicted"/>
<name>A0A1M7YA37_9BACT</name>
<dbReference type="Proteomes" id="UP000184603">
    <property type="component" value="Unassembled WGS sequence"/>
</dbReference>
<reference evidence="1 2" key="1">
    <citation type="submission" date="2016-12" db="EMBL/GenBank/DDBJ databases">
        <authorList>
            <person name="Song W.-J."/>
            <person name="Kurnit D.M."/>
        </authorList>
    </citation>
    <scope>NUCLEOTIDE SEQUENCE [LARGE SCALE GENOMIC DNA]</scope>
    <source>
        <strain evidence="1 2">DSM 18488</strain>
    </source>
</reference>
<sequence>MTALPDIFPHFPRERLQREGALFASRLRDLDCYPFSRKDSSAGMEYELQVAVEGSQEMVDLPRSIRQSSFFRNTEKRAGRGDLPKNAVEELKKFLDHNDSGVWENSWVRFDTQLLSSFAREVLTTDLLADKRNPEGPQRQDLHRFLLTENGRNQLRIPISYLLKLSFASMLDQCHNLPAELQKTGIKLLNNFLSDNTSPEILSLTIPSAQHGRIGVLAARETARTFFFTQLLSQYANISFGLAANGQRCLVYNAPHAPYRQKKLNELVPDGYYRHLFMSPCLSGWDRGEDKHRYMSLCHQTLSRSQLNAIGKLKDAGIITNNLVILPNTSNTCLANNGTHVSLGSRILTTMAGDRSSGLTAEVEKYCGDLVIKIVEHFLPLLVGTYTAAPYRVDFADFHPEKVLGFLPHELDYTHLRMLWRRWKKKADIRFIGKPLTPFGPRRLDMLLAMALGLHGDLIPDFRLIDYFITLLSTDTSPGLNGIPGNQEQLKAELAELGIFDSRMSIYLPYRMRAFSQMGYSGFEGRSYSLFPSFLDDMAEAVDLQNLITALAYRMVLDGNVRHEDIPDQPSVESERRQIFFAAAIGIPTVYIRSKTGNRFLRRILARVKSQRPSRRYKNYIRVTVDDYRLALLAFIRTEGAPLIEELDLSPQLENLHLRITSREDVAWGRLVKSAAEQLGTTRKAEKIPAEMFNSGTEQYYRTTLRKDQLQEGFHVLQEDCVRLEKTDNVILRQVMANINQAISATDYLARLPKDLTEEKATAETVRNVVHLALAVIHHDRNLYSSTI</sequence>
<evidence type="ECO:0000313" key="2">
    <source>
        <dbReference type="Proteomes" id="UP000184603"/>
    </source>
</evidence>
<keyword evidence="2" id="KW-1185">Reference proteome</keyword>
<dbReference type="OrthoDB" id="5385891at2"/>
<dbReference type="STRING" id="1121416.SAMN02745220_02838"/>
<accession>A0A1M7YA37</accession>
<organism evidence="1 2">
    <name type="scientific">Desulfopila aestuarii DSM 18488</name>
    <dbReference type="NCBI Taxonomy" id="1121416"/>
    <lineage>
        <taxon>Bacteria</taxon>
        <taxon>Pseudomonadati</taxon>
        <taxon>Thermodesulfobacteriota</taxon>
        <taxon>Desulfobulbia</taxon>
        <taxon>Desulfobulbales</taxon>
        <taxon>Desulfocapsaceae</taxon>
        <taxon>Desulfopila</taxon>
    </lineage>
</organism>
<protein>
    <submittedName>
        <fullName evidence="1">Uncharacterized protein</fullName>
    </submittedName>
</protein>
<evidence type="ECO:0000313" key="1">
    <source>
        <dbReference type="EMBL" id="SHO49398.1"/>
    </source>
</evidence>
<gene>
    <name evidence="1" type="ORF">SAMN02745220_02838</name>
</gene>